<name>A0A2V1J2S1_9BACT</name>
<keyword evidence="3" id="KW-0472">Membrane</keyword>
<comment type="similarity">
    <text evidence="1">Belongs to the bacterial histone-like protein family.</text>
</comment>
<gene>
    <name evidence="4" type="ORF">C5O25_00985</name>
</gene>
<organism evidence="4 5">
    <name type="scientific">Paramuribaculum intestinale</name>
    <dbReference type="NCBI Taxonomy" id="2094151"/>
    <lineage>
        <taxon>Bacteria</taxon>
        <taxon>Pseudomonadati</taxon>
        <taxon>Bacteroidota</taxon>
        <taxon>Bacteroidia</taxon>
        <taxon>Bacteroidales</taxon>
        <taxon>Muribaculaceae</taxon>
        <taxon>Paramuribaculum</taxon>
    </lineage>
</organism>
<dbReference type="GeneID" id="93424336"/>
<proteinExistence type="inferred from homology"/>
<feature type="transmembrane region" description="Helical" evidence="3">
    <location>
        <begin position="260"/>
        <end position="283"/>
    </location>
</feature>
<evidence type="ECO:0000313" key="4">
    <source>
        <dbReference type="EMBL" id="PWB09814.1"/>
    </source>
</evidence>
<dbReference type="Gene3D" id="4.10.520.10">
    <property type="entry name" value="IHF-like DNA-binding proteins"/>
    <property type="match status" value="1"/>
</dbReference>
<evidence type="ECO:0000313" key="5">
    <source>
        <dbReference type="Proteomes" id="UP000244925"/>
    </source>
</evidence>
<keyword evidence="2" id="KW-0238">DNA-binding</keyword>
<dbReference type="GO" id="GO:0003677">
    <property type="term" value="F:DNA binding"/>
    <property type="evidence" value="ECO:0007669"/>
    <property type="project" value="UniProtKB-KW"/>
</dbReference>
<protein>
    <recommendedName>
        <fullName evidence="6">HU family DNA-binding protein</fullName>
    </recommendedName>
</protein>
<dbReference type="SUPFAM" id="SSF47729">
    <property type="entry name" value="IHF-like DNA-binding proteins"/>
    <property type="match status" value="1"/>
</dbReference>
<sequence length="305" mass="32861">MNEKIPLRALADRVAETTGRSSAEMETLIKRLFELIAEGLHEGRKVEVKGLGTFSLSDNPADPVEFSPADAWAERINAPFAMFEPEELAEEATESDFNDIPADTSASVTTEQDIEEETPLHVYAATEEVLTEEPLPEAVTDTEIATAETVAACEQQPVMHKEPTAADAAGVEEEITVQTKIIAETESDSTPGFIDADETAETDETVSNDSLQPTSEAYPAEIGFLTDNADTTDNEDTHEEYMVSTDVDDAAADNGFGKGFIVGLIVGLAIGALALCCYVMYFVHTSGQPQTIETELTENSPVITE</sequence>
<dbReference type="RefSeq" id="WP_107034866.1">
    <property type="nucleotide sequence ID" value="NZ_CAONGC010000003.1"/>
</dbReference>
<dbReference type="Proteomes" id="UP000244925">
    <property type="component" value="Unassembled WGS sequence"/>
</dbReference>
<dbReference type="InterPro" id="IPR000119">
    <property type="entry name" value="Hist_DNA-bd"/>
</dbReference>
<dbReference type="GO" id="GO:0030527">
    <property type="term" value="F:structural constituent of chromatin"/>
    <property type="evidence" value="ECO:0007669"/>
    <property type="project" value="InterPro"/>
</dbReference>
<dbReference type="InterPro" id="IPR010992">
    <property type="entry name" value="IHF-like_DNA-bd_dom_sf"/>
</dbReference>
<comment type="caution">
    <text evidence="4">The sequence shown here is derived from an EMBL/GenBank/DDBJ whole genome shotgun (WGS) entry which is preliminary data.</text>
</comment>
<evidence type="ECO:0000256" key="2">
    <source>
        <dbReference type="ARBA" id="ARBA00023125"/>
    </source>
</evidence>
<evidence type="ECO:0008006" key="6">
    <source>
        <dbReference type="Google" id="ProtNLM"/>
    </source>
</evidence>
<dbReference type="Pfam" id="PF00216">
    <property type="entry name" value="Bac_DNA_binding"/>
    <property type="match status" value="1"/>
</dbReference>
<dbReference type="EMBL" id="PUBV01000001">
    <property type="protein sequence ID" value="PWB09814.1"/>
    <property type="molecule type" value="Genomic_DNA"/>
</dbReference>
<evidence type="ECO:0000256" key="3">
    <source>
        <dbReference type="SAM" id="Phobius"/>
    </source>
</evidence>
<dbReference type="AlphaFoldDB" id="A0A2V1J2S1"/>
<keyword evidence="5" id="KW-1185">Reference proteome</keyword>
<reference evidence="5" key="1">
    <citation type="submission" date="2018-02" db="EMBL/GenBank/DDBJ databases">
        <authorList>
            <person name="Clavel T."/>
            <person name="Strowig T."/>
        </authorList>
    </citation>
    <scope>NUCLEOTIDE SEQUENCE [LARGE SCALE GENOMIC DNA]</scope>
    <source>
        <strain evidence="5">DSM 100764</strain>
    </source>
</reference>
<keyword evidence="3" id="KW-1133">Transmembrane helix</keyword>
<keyword evidence="3" id="KW-0812">Transmembrane</keyword>
<accession>A0A2V1J2S1</accession>
<evidence type="ECO:0000256" key="1">
    <source>
        <dbReference type="ARBA" id="ARBA00010529"/>
    </source>
</evidence>